<evidence type="ECO:0000313" key="2">
    <source>
        <dbReference type="Proteomes" id="UP000660380"/>
    </source>
</evidence>
<gene>
    <name evidence="1" type="ORF">H6G81_04680</name>
</gene>
<proteinExistence type="predicted"/>
<evidence type="ECO:0000313" key="1">
    <source>
        <dbReference type="EMBL" id="MBD2603846.1"/>
    </source>
</evidence>
<dbReference type="EMBL" id="JACJTA010000006">
    <property type="protein sequence ID" value="MBD2603846.1"/>
    <property type="molecule type" value="Genomic_DNA"/>
</dbReference>
<sequence length="227" mass="25672">MIHLVDGEKGGVGKSLVARTMLQYCLDNSLPIVAVEADRSNPDVAGIYSDCFEAVFSEDEKRADKADKIFELAMSKSVIVNLPAQVYEPVSDWINKNGLIELGKQHSLTFCKWFVCTGGYDSVQLFLKSVKDFGDKMPHVLVRNLGLCDDWSHVEGMEEVNNTINKYSVQVIDFPKFSYRERNMVDEKRITFAQARDSDEFGIVSKQRIHNFLKSAYAQFKNTGLLP</sequence>
<accession>A0ABR8GKV4</accession>
<name>A0ABR8GKV4_9CYAN</name>
<protein>
    <submittedName>
        <fullName evidence="1">Mobilization protein</fullName>
    </submittedName>
</protein>
<reference evidence="1 2" key="1">
    <citation type="journal article" date="2020" name="ISME J.">
        <title>Comparative genomics reveals insights into cyanobacterial evolution and habitat adaptation.</title>
        <authorList>
            <person name="Chen M.Y."/>
            <person name="Teng W.K."/>
            <person name="Zhao L."/>
            <person name="Hu C.X."/>
            <person name="Zhou Y.K."/>
            <person name="Han B.P."/>
            <person name="Song L.R."/>
            <person name="Shu W.S."/>
        </authorList>
    </citation>
    <scope>NUCLEOTIDE SEQUENCE [LARGE SCALE GENOMIC DNA]</scope>
    <source>
        <strain evidence="1 2">FACHB-248</strain>
    </source>
</reference>
<organism evidence="1 2">
    <name type="scientific">Scytonema hofmannii FACHB-248</name>
    <dbReference type="NCBI Taxonomy" id="1842502"/>
    <lineage>
        <taxon>Bacteria</taxon>
        <taxon>Bacillati</taxon>
        <taxon>Cyanobacteriota</taxon>
        <taxon>Cyanophyceae</taxon>
        <taxon>Nostocales</taxon>
        <taxon>Scytonemataceae</taxon>
        <taxon>Scytonema</taxon>
    </lineage>
</organism>
<keyword evidence="2" id="KW-1185">Reference proteome</keyword>
<dbReference type="Proteomes" id="UP000660380">
    <property type="component" value="Unassembled WGS sequence"/>
</dbReference>
<comment type="caution">
    <text evidence="1">The sequence shown here is derived from an EMBL/GenBank/DDBJ whole genome shotgun (WGS) entry which is preliminary data.</text>
</comment>